<evidence type="ECO:0000259" key="1">
    <source>
        <dbReference type="Pfam" id="PF01636"/>
    </source>
</evidence>
<gene>
    <name evidence="2" type="ORF">JCM9140_3458</name>
</gene>
<comment type="caution">
    <text evidence="2">The sequence shown here is derived from an EMBL/GenBank/DDBJ whole genome shotgun (WGS) entry which is preliminary data.</text>
</comment>
<dbReference type="OrthoDB" id="2379727at2"/>
<protein>
    <submittedName>
        <fullName evidence="2">CotS-related protein</fullName>
    </submittedName>
</protein>
<dbReference type="Gene3D" id="3.30.200.20">
    <property type="entry name" value="Phosphorylase Kinase, domain 1"/>
    <property type="match status" value="1"/>
</dbReference>
<reference evidence="2" key="1">
    <citation type="journal article" date="2014" name="Genome Announc.">
        <title>Draft Genome Sequences of Three Alkaliphilic Bacillus Strains, Bacillus wakoensis JCM 9140T, Bacillus akibai JCM 9157T, and Bacillus hemicellulosilyticus JCM 9152T.</title>
        <authorList>
            <person name="Yuki M."/>
            <person name="Oshima K."/>
            <person name="Suda W."/>
            <person name="Oshida Y."/>
            <person name="Kitamura K."/>
            <person name="Iida T."/>
            <person name="Hattori M."/>
            <person name="Ohkuma M."/>
        </authorList>
    </citation>
    <scope>NUCLEOTIDE SEQUENCE [LARGE SCALE GENOMIC DNA]</scope>
    <source>
        <strain evidence="2">JCM 9140</strain>
    </source>
</reference>
<accession>W4Q7G4</accession>
<dbReference type="Proteomes" id="UP000018890">
    <property type="component" value="Unassembled WGS sequence"/>
</dbReference>
<feature type="domain" description="Aminoglycoside phosphotransferase" evidence="1">
    <location>
        <begin position="43"/>
        <end position="252"/>
    </location>
</feature>
<dbReference type="STRING" id="1236970.JCM9140_3458"/>
<dbReference type="InterPro" id="IPR014253">
    <property type="entry name" value="Spore_coat_YsxE"/>
</dbReference>
<name>W4Q7G4_9BACI</name>
<proteinExistence type="predicted"/>
<dbReference type="SUPFAM" id="SSF56112">
    <property type="entry name" value="Protein kinase-like (PK-like)"/>
    <property type="match status" value="1"/>
</dbReference>
<sequence>MIQAQSPYDSVLFYYDLYPQSIEDFGKIKKITTSQGVFALKETQMNRHQADEFIHALRKLMKLGYNKTVPILPTKYGEYTLSTGSHTYYLMPWMEQIEYTARESREQKLASQLGVIHRLTVKTQPFIKENVEEAYNQLLRRWEMRQLELRRFADEADQKTYMSPFELTFMTHAYMLDRMAEVAKEHLTKWYDICSEKEKYRTVLCHGRVNRSHSFFTPDNEPMLLNFERAGIDTPSRDLASFCRYSFKHAYWVEEEVLQWFMNYERHLPLLEEEKHLLCAYLNFPEPIAFAVDSYQANKGSMREFEHVQRLEKRLTSMRRVQRLTQKLIVVQEQQEAQQPDQP</sequence>
<dbReference type="AlphaFoldDB" id="W4Q7G4"/>
<evidence type="ECO:0000313" key="2">
    <source>
        <dbReference type="EMBL" id="GAE27324.1"/>
    </source>
</evidence>
<dbReference type="RefSeq" id="WP_034748400.1">
    <property type="nucleotide sequence ID" value="NZ_BAUT01000046.1"/>
</dbReference>
<dbReference type="InterPro" id="IPR011009">
    <property type="entry name" value="Kinase-like_dom_sf"/>
</dbReference>
<keyword evidence="3" id="KW-1185">Reference proteome</keyword>
<organism evidence="2 3">
    <name type="scientific">Halalkalibacter wakoensis JCM 9140</name>
    <dbReference type="NCBI Taxonomy" id="1236970"/>
    <lineage>
        <taxon>Bacteria</taxon>
        <taxon>Bacillati</taxon>
        <taxon>Bacillota</taxon>
        <taxon>Bacilli</taxon>
        <taxon>Bacillales</taxon>
        <taxon>Bacillaceae</taxon>
        <taxon>Halalkalibacter</taxon>
    </lineage>
</organism>
<dbReference type="PANTHER" id="PTHR39179">
    <property type="entry name" value="SPORE COAT PROTEIN I"/>
    <property type="match status" value="1"/>
</dbReference>
<dbReference type="InterPro" id="IPR047175">
    <property type="entry name" value="CotS-like"/>
</dbReference>
<dbReference type="GO" id="GO:0042601">
    <property type="term" value="C:endospore-forming forespore"/>
    <property type="evidence" value="ECO:0007669"/>
    <property type="project" value="TreeGrafter"/>
</dbReference>
<dbReference type="EMBL" id="BAUT01000046">
    <property type="protein sequence ID" value="GAE27324.1"/>
    <property type="molecule type" value="Genomic_DNA"/>
</dbReference>
<dbReference type="InterPro" id="IPR002575">
    <property type="entry name" value="Aminoglycoside_PTrfase"/>
</dbReference>
<dbReference type="Gene3D" id="3.90.1200.10">
    <property type="match status" value="1"/>
</dbReference>
<dbReference type="Pfam" id="PF01636">
    <property type="entry name" value="APH"/>
    <property type="match status" value="1"/>
</dbReference>
<dbReference type="NCBIfam" id="TIGR02904">
    <property type="entry name" value="spore_ysxE"/>
    <property type="match status" value="1"/>
</dbReference>
<dbReference type="PANTHER" id="PTHR39179:SF3">
    <property type="entry name" value="COTS-RELATED PROTEIN"/>
    <property type="match status" value="1"/>
</dbReference>
<evidence type="ECO:0000313" key="3">
    <source>
        <dbReference type="Proteomes" id="UP000018890"/>
    </source>
</evidence>